<dbReference type="InterPro" id="IPR018688">
    <property type="entry name" value="PpoB2-like"/>
</dbReference>
<feature type="transmembrane region" description="Helical" evidence="1">
    <location>
        <begin position="38"/>
        <end position="63"/>
    </location>
</feature>
<dbReference type="AlphaFoldDB" id="A0A1H1ATC6"/>
<feature type="transmembrane region" description="Helical" evidence="1">
    <location>
        <begin position="7"/>
        <end position="26"/>
    </location>
</feature>
<keyword evidence="1" id="KW-0472">Membrane</keyword>
<dbReference type="Proteomes" id="UP000181917">
    <property type="component" value="Unassembled WGS sequence"/>
</dbReference>
<keyword evidence="1" id="KW-1133">Transmembrane helix</keyword>
<evidence type="ECO:0000313" key="3">
    <source>
        <dbReference type="Proteomes" id="UP000181917"/>
    </source>
</evidence>
<protein>
    <submittedName>
        <fullName evidence="2">Predicted metal-binding membrane protein</fullName>
    </submittedName>
</protein>
<name>A0A1H1ATC6_9MICC</name>
<keyword evidence="3" id="KW-1185">Reference proteome</keyword>
<evidence type="ECO:0000256" key="1">
    <source>
        <dbReference type="SAM" id="Phobius"/>
    </source>
</evidence>
<dbReference type="Pfam" id="PF09948">
    <property type="entry name" value="PpoB2"/>
    <property type="match status" value="1"/>
</dbReference>
<feature type="transmembrane region" description="Helical" evidence="1">
    <location>
        <begin position="214"/>
        <end position="234"/>
    </location>
</feature>
<accession>A0A1H1ATC6</accession>
<proteinExistence type="predicted"/>
<feature type="transmembrane region" description="Helical" evidence="1">
    <location>
        <begin position="181"/>
        <end position="207"/>
    </location>
</feature>
<reference evidence="2 3" key="1">
    <citation type="submission" date="2016-10" db="EMBL/GenBank/DDBJ databases">
        <authorList>
            <person name="de Groot N.N."/>
        </authorList>
    </citation>
    <scope>NUCLEOTIDE SEQUENCE [LARGE SCALE GENOMIC DNA]</scope>
    <source>
        <strain evidence="2 3">DSM 20117</strain>
    </source>
</reference>
<gene>
    <name evidence="2" type="ORF">SAMN04489742_1078</name>
</gene>
<keyword evidence="1" id="KW-0812">Transmembrane</keyword>
<dbReference type="STRING" id="37928.SAMN04489742_1078"/>
<feature type="transmembrane region" description="Helical" evidence="1">
    <location>
        <begin position="84"/>
        <end position="105"/>
    </location>
</feature>
<sequence>MARPHPGLVVLIACAFVAWYLTVLAARGMPAGPGTMGIGLAGFLAGWTLMMTAMMFPALAPLLSAYLRSIRTVQNVWVRAARSAALLIGYLLTWILFGLIAYGAAEVFGMLATEVPDTAPWIGAGLLVSAGIYQLTPLKNFCLRHCRSPLAFLLHVSRYKGPLRDIRVGLYHGTYCVGCCWGMMVVLILVGTMNLAWMAVIAAAILLEKTWSHGIAFSKITGVALIVFAVLVPANPALLPGLHPAPGMSQNMEPDMSPDMPGM</sequence>
<dbReference type="EMBL" id="FNKH01000002">
    <property type="protein sequence ID" value="SDQ42864.1"/>
    <property type="molecule type" value="Genomic_DNA"/>
</dbReference>
<organism evidence="2 3">
    <name type="scientific">Crystallibacter crystallopoietes</name>
    <dbReference type="NCBI Taxonomy" id="37928"/>
    <lineage>
        <taxon>Bacteria</taxon>
        <taxon>Bacillati</taxon>
        <taxon>Actinomycetota</taxon>
        <taxon>Actinomycetes</taxon>
        <taxon>Micrococcales</taxon>
        <taxon>Micrococcaceae</taxon>
        <taxon>Crystallibacter</taxon>
    </lineage>
</organism>
<evidence type="ECO:0000313" key="2">
    <source>
        <dbReference type="EMBL" id="SDQ42864.1"/>
    </source>
</evidence>